<dbReference type="Proteomes" id="UP000649617">
    <property type="component" value="Unassembled WGS sequence"/>
</dbReference>
<keyword evidence="1" id="KW-0732">Signal</keyword>
<dbReference type="GO" id="GO:0016787">
    <property type="term" value="F:hydrolase activity"/>
    <property type="evidence" value="ECO:0007669"/>
    <property type="project" value="UniProtKB-KW"/>
</dbReference>
<keyword evidence="4" id="KW-1185">Reference proteome</keyword>
<reference evidence="3" key="1">
    <citation type="submission" date="2021-02" db="EMBL/GenBank/DDBJ databases">
        <authorList>
            <person name="Dougan E. K."/>
            <person name="Rhodes N."/>
            <person name="Thang M."/>
            <person name="Chan C."/>
        </authorList>
    </citation>
    <scope>NUCLEOTIDE SEQUENCE</scope>
</reference>
<accession>A0A812QE48</accession>
<organism evidence="3 4">
    <name type="scientific">Symbiodinium pilosum</name>
    <name type="common">Dinoflagellate</name>
    <dbReference type="NCBI Taxonomy" id="2952"/>
    <lineage>
        <taxon>Eukaryota</taxon>
        <taxon>Sar</taxon>
        <taxon>Alveolata</taxon>
        <taxon>Dinophyceae</taxon>
        <taxon>Suessiales</taxon>
        <taxon>Symbiodiniaceae</taxon>
        <taxon>Symbiodinium</taxon>
    </lineage>
</organism>
<evidence type="ECO:0000256" key="1">
    <source>
        <dbReference type="ARBA" id="ARBA00022729"/>
    </source>
</evidence>
<comment type="caution">
    <text evidence="3">The sequence shown here is derived from an EMBL/GenBank/DDBJ whole genome shotgun (WGS) entry which is preliminary data.</text>
</comment>
<evidence type="ECO:0000313" key="3">
    <source>
        <dbReference type="EMBL" id="CAE7366508.1"/>
    </source>
</evidence>
<name>A0A812QE48_SYMPI</name>
<dbReference type="PANTHER" id="PTHR10161">
    <property type="entry name" value="TARTRATE-RESISTANT ACID PHOSPHATASE TYPE 5"/>
    <property type="match status" value="1"/>
</dbReference>
<dbReference type="SUPFAM" id="SSF56300">
    <property type="entry name" value="Metallo-dependent phosphatases"/>
    <property type="match status" value="1"/>
</dbReference>
<keyword evidence="2" id="KW-0378">Hydrolase</keyword>
<dbReference type="OrthoDB" id="411211at2759"/>
<dbReference type="PANTHER" id="PTHR10161:SF14">
    <property type="entry name" value="TARTRATE-RESISTANT ACID PHOSPHATASE TYPE 5"/>
    <property type="match status" value="1"/>
</dbReference>
<evidence type="ECO:0000313" key="4">
    <source>
        <dbReference type="Proteomes" id="UP000649617"/>
    </source>
</evidence>
<dbReference type="InterPro" id="IPR029052">
    <property type="entry name" value="Metallo-depent_PP-like"/>
</dbReference>
<dbReference type="Gene3D" id="3.60.21.10">
    <property type="match status" value="1"/>
</dbReference>
<dbReference type="EMBL" id="CAJNIZ010014803">
    <property type="protein sequence ID" value="CAE7366508.1"/>
    <property type="molecule type" value="Genomic_DNA"/>
</dbReference>
<sequence>MTNLARERKASFVVNTADNFYMAGVDSTTNEQWSMMFEDLYPDESLQIPWLSSLGNHDYGGHECDYCLWNGGSDYDPRRGKPCSQAMIDYDTEHGWQWPSPKKVRWVLPMKGNDRWYMKSFKFPKANVTVDVFVIDTNKAHAVRKAQEAMCFRIPGL</sequence>
<dbReference type="AlphaFoldDB" id="A0A812QE48"/>
<evidence type="ECO:0000256" key="2">
    <source>
        <dbReference type="ARBA" id="ARBA00022801"/>
    </source>
</evidence>
<dbReference type="InterPro" id="IPR051558">
    <property type="entry name" value="Metallophosphoesterase_PAP"/>
</dbReference>
<gene>
    <name evidence="3" type="primary">ACP5</name>
    <name evidence="3" type="ORF">SPIL2461_LOCUS8852</name>
</gene>
<proteinExistence type="predicted"/>
<protein>
    <submittedName>
        <fullName evidence="3">ACP5 protein</fullName>
    </submittedName>
</protein>